<name>A0A4Y5Z9C7_9GAMM</name>
<dbReference type="EMBL" id="CP041046">
    <property type="protein sequence ID" value="QDE40773.1"/>
    <property type="molecule type" value="Genomic_DNA"/>
</dbReference>
<reference evidence="2 3" key="1">
    <citation type="submission" date="2019-06" db="EMBL/GenBank/DDBJ databases">
        <title>A complete genome sequence for Luteibacter pinisoli MAH-14.</title>
        <authorList>
            <person name="Baltrus D.A."/>
        </authorList>
    </citation>
    <scope>NUCLEOTIDE SEQUENCE [LARGE SCALE GENOMIC DNA]</scope>
    <source>
        <strain evidence="2 3">MAH-14</strain>
    </source>
</reference>
<proteinExistence type="predicted"/>
<dbReference type="AlphaFoldDB" id="A0A4Y5Z9C7"/>
<protein>
    <submittedName>
        <fullName evidence="2">DUF2007 domain-containing protein</fullName>
    </submittedName>
</protein>
<evidence type="ECO:0000313" key="2">
    <source>
        <dbReference type="EMBL" id="QDE40773.1"/>
    </source>
</evidence>
<dbReference type="Pfam" id="PF09413">
    <property type="entry name" value="DUF2007"/>
    <property type="match status" value="1"/>
</dbReference>
<dbReference type="InterPro" id="IPR018551">
    <property type="entry name" value="DUF2007"/>
</dbReference>
<dbReference type="Gene3D" id="3.30.70.790">
    <property type="entry name" value="UreE, C-terminal domain"/>
    <property type="match status" value="1"/>
</dbReference>
<dbReference type="KEGG" id="lpy:FIV34_16935"/>
<dbReference type="OrthoDB" id="6197669at2"/>
<evidence type="ECO:0000313" key="3">
    <source>
        <dbReference type="Proteomes" id="UP000316093"/>
    </source>
</evidence>
<keyword evidence="3" id="KW-1185">Reference proteome</keyword>
<dbReference type="Proteomes" id="UP000316093">
    <property type="component" value="Chromosome"/>
</dbReference>
<dbReference type="RefSeq" id="WP_139984698.1">
    <property type="nucleotide sequence ID" value="NZ_CP041046.1"/>
</dbReference>
<sequence>MRIVYHAQSLIDAHLVRDALEQAEIPAFVSGEYLIGAIGELPAMGIVSVMVPDAAVDAAEGIVRAVDARLAEARAAATEGDFDAGILPA</sequence>
<evidence type="ECO:0000259" key="1">
    <source>
        <dbReference type="Pfam" id="PF09413"/>
    </source>
</evidence>
<feature type="domain" description="DUF2007" evidence="1">
    <location>
        <begin position="1"/>
        <end position="65"/>
    </location>
</feature>
<gene>
    <name evidence="2" type="ORF">FIV34_16935</name>
</gene>
<organism evidence="2 3">
    <name type="scientific">Luteibacter pinisoli</name>
    <dbReference type="NCBI Taxonomy" id="2589080"/>
    <lineage>
        <taxon>Bacteria</taxon>
        <taxon>Pseudomonadati</taxon>
        <taxon>Pseudomonadota</taxon>
        <taxon>Gammaproteobacteria</taxon>
        <taxon>Lysobacterales</taxon>
        <taxon>Rhodanobacteraceae</taxon>
        <taxon>Luteibacter</taxon>
    </lineage>
</organism>
<accession>A0A4Y5Z9C7</accession>